<name>A0A6J4QPK1_9ACTN</name>
<protein>
    <submittedName>
        <fullName evidence="2">Uncharacterized protein</fullName>
    </submittedName>
</protein>
<reference evidence="2" key="1">
    <citation type="submission" date="2020-02" db="EMBL/GenBank/DDBJ databases">
        <authorList>
            <person name="Meier V. D."/>
        </authorList>
    </citation>
    <scope>NUCLEOTIDE SEQUENCE</scope>
    <source>
        <strain evidence="2">AVDCRST_MAG78</strain>
    </source>
</reference>
<accession>A0A6J4QPK1</accession>
<feature type="non-terminal residue" evidence="2">
    <location>
        <position position="1"/>
    </location>
</feature>
<dbReference type="AlphaFoldDB" id="A0A6J4QPK1"/>
<evidence type="ECO:0000256" key="1">
    <source>
        <dbReference type="SAM" id="MobiDB-lite"/>
    </source>
</evidence>
<sequence>ERVVRLRGVRREDDGGEHREGLQEVAERPKGRPAKPRSGGIFSSLGLAEHRNRAAGSRRV</sequence>
<organism evidence="2">
    <name type="scientific">uncultured Rubrobacteraceae bacterium</name>
    <dbReference type="NCBI Taxonomy" id="349277"/>
    <lineage>
        <taxon>Bacteria</taxon>
        <taxon>Bacillati</taxon>
        <taxon>Actinomycetota</taxon>
        <taxon>Rubrobacteria</taxon>
        <taxon>Rubrobacterales</taxon>
        <taxon>Rubrobacteraceae</taxon>
        <taxon>environmental samples</taxon>
    </lineage>
</organism>
<feature type="non-terminal residue" evidence="2">
    <location>
        <position position="60"/>
    </location>
</feature>
<evidence type="ECO:0000313" key="2">
    <source>
        <dbReference type="EMBL" id="CAA9450690.1"/>
    </source>
</evidence>
<dbReference type="EMBL" id="CADCVB010000220">
    <property type="protein sequence ID" value="CAA9450690.1"/>
    <property type="molecule type" value="Genomic_DNA"/>
</dbReference>
<feature type="compositionally biased region" description="Basic and acidic residues" evidence="1">
    <location>
        <begin position="1"/>
        <end position="30"/>
    </location>
</feature>
<proteinExistence type="predicted"/>
<gene>
    <name evidence="2" type="ORF">AVDCRST_MAG78-3351</name>
</gene>
<feature type="region of interest" description="Disordered" evidence="1">
    <location>
        <begin position="1"/>
        <end position="60"/>
    </location>
</feature>